<accession>A0A0A9Y7Q9</accession>
<feature type="non-terminal residue" evidence="1">
    <location>
        <position position="1"/>
    </location>
</feature>
<feature type="non-terminal residue" evidence="1">
    <location>
        <position position="113"/>
    </location>
</feature>
<dbReference type="EMBL" id="GBHO01016491">
    <property type="protein sequence ID" value="JAG27113.1"/>
    <property type="molecule type" value="Transcribed_RNA"/>
</dbReference>
<reference evidence="1" key="2">
    <citation type="submission" date="2014-07" db="EMBL/GenBank/DDBJ databases">
        <authorList>
            <person name="Hull J."/>
        </authorList>
    </citation>
    <scope>NUCLEOTIDE SEQUENCE</scope>
</reference>
<gene>
    <name evidence="1" type="primary">tig_15</name>
    <name evidence="1" type="ORF">CM83_105571</name>
</gene>
<organism evidence="1">
    <name type="scientific">Lygus hesperus</name>
    <name type="common">Western plant bug</name>
    <dbReference type="NCBI Taxonomy" id="30085"/>
    <lineage>
        <taxon>Eukaryota</taxon>
        <taxon>Metazoa</taxon>
        <taxon>Ecdysozoa</taxon>
        <taxon>Arthropoda</taxon>
        <taxon>Hexapoda</taxon>
        <taxon>Insecta</taxon>
        <taxon>Pterygota</taxon>
        <taxon>Neoptera</taxon>
        <taxon>Paraneoptera</taxon>
        <taxon>Hemiptera</taxon>
        <taxon>Heteroptera</taxon>
        <taxon>Panheteroptera</taxon>
        <taxon>Cimicomorpha</taxon>
        <taxon>Miridae</taxon>
        <taxon>Mirini</taxon>
        <taxon>Lygus</taxon>
    </lineage>
</organism>
<evidence type="ECO:0000313" key="1">
    <source>
        <dbReference type="EMBL" id="JAG27113.1"/>
    </source>
</evidence>
<protein>
    <submittedName>
        <fullName evidence="1">Trigger factor</fullName>
    </submittedName>
</protein>
<name>A0A0A9Y7Q9_LYGHE</name>
<dbReference type="AlphaFoldDB" id="A0A0A9Y7Q9"/>
<sequence>PIMALKTTQKLLVAESRMNSGLERIQSILKLANEVNDENVTYFQARAKSVASLRAEFLEALEQVQALNVLLDKEYKPSFKDLDKFDEAAARIQMKLDIVMNLTATKPTTTVSS</sequence>
<reference evidence="1" key="1">
    <citation type="journal article" date="2014" name="PLoS ONE">
        <title>Transcriptome-Based Identification of ABC Transporters in the Western Tarnished Plant Bug Lygus hesperus.</title>
        <authorList>
            <person name="Hull J.J."/>
            <person name="Chaney K."/>
            <person name="Geib S.M."/>
            <person name="Fabrick J.A."/>
            <person name="Brent C.S."/>
            <person name="Walsh D."/>
            <person name="Lavine L.C."/>
        </authorList>
    </citation>
    <scope>NUCLEOTIDE SEQUENCE</scope>
</reference>
<proteinExistence type="predicted"/>